<dbReference type="Proteomes" id="UP000192815">
    <property type="component" value="Unassembled WGS sequence"/>
</dbReference>
<dbReference type="NCBIfam" id="TIGR03737">
    <property type="entry name" value="PRTRC_B"/>
    <property type="match status" value="1"/>
</dbReference>
<proteinExistence type="predicted"/>
<dbReference type="STRING" id="1958950.BZK31_08140"/>
<evidence type="ECO:0000313" key="1">
    <source>
        <dbReference type="EMBL" id="ORC60269.1"/>
    </source>
</evidence>
<accession>A0A1X0N938</accession>
<comment type="caution">
    <text evidence="1">The sequence shown here is derived from an EMBL/GenBank/DDBJ whole genome shotgun (WGS) entry which is preliminary data.</text>
</comment>
<dbReference type="InterPro" id="IPR032787">
    <property type="entry name" value="Prok-E2_D"/>
</dbReference>
<evidence type="ECO:0000313" key="2">
    <source>
        <dbReference type="Proteomes" id="UP000192815"/>
    </source>
</evidence>
<keyword evidence="2" id="KW-1185">Reference proteome</keyword>
<organism evidence="1 2">
    <name type="scientific">Pseudomonas floridensis</name>
    <dbReference type="NCBI Taxonomy" id="1958950"/>
    <lineage>
        <taxon>Bacteria</taxon>
        <taxon>Pseudomonadati</taxon>
        <taxon>Pseudomonadota</taxon>
        <taxon>Gammaproteobacteria</taxon>
        <taxon>Pseudomonadales</taxon>
        <taxon>Pseudomonadaceae</taxon>
        <taxon>Pseudomonas</taxon>
    </lineage>
</organism>
<protein>
    <recommendedName>
        <fullName evidence="3">PRTRC system protein B</fullName>
    </recommendedName>
</protein>
<dbReference type="Pfam" id="PF14460">
    <property type="entry name" value="Prok-E2_D"/>
    <property type="match status" value="1"/>
</dbReference>
<dbReference type="RefSeq" id="WP_083182218.1">
    <property type="nucleotide sequence ID" value="NZ_CBCRZR010000007.1"/>
</dbReference>
<sequence length="234" mass="25408">MLSEKVSSKAMLIHHHSQTGVVTVTSHSVIALEDGKAGFTLGAGRAFSPYDKSELAALLLNEDAGAEFLPEHYLFSSRTVLAWYRRPGLHDIPILGERIRAPLPGLIFIAAANQSFRCFAFKGNQRPTPETELFYAPLGNVYKGGTFCTGSGNVPRDVRRENIPAWESFVLESDNTHSGTVEPVAGCRSFETLKEFYRTLSEKGSKRFPASKLVSAGSYSGPLTLAQAIKGGAQ</sequence>
<dbReference type="AlphaFoldDB" id="A0A1X0N938"/>
<evidence type="ECO:0008006" key="3">
    <source>
        <dbReference type="Google" id="ProtNLM"/>
    </source>
</evidence>
<name>A0A1X0N938_9PSED</name>
<gene>
    <name evidence="1" type="ORF">BZK31_08140</name>
</gene>
<dbReference type="InterPro" id="IPR022280">
    <property type="entry name" value="PRTRC_protein-B"/>
</dbReference>
<reference evidence="2" key="1">
    <citation type="submission" date="2017-02" db="EMBL/GenBank/DDBJ databases">
        <title>Pseudomonas floridae sp. nov., a novel pathogenic bacterial species isolated from tomato.</title>
        <authorList>
            <person name="Timilsina S."/>
            <person name="Vallad G.E."/>
            <person name="Jones J.B."/>
        </authorList>
    </citation>
    <scope>NUCLEOTIDE SEQUENCE [LARGE SCALE GENOMIC DNA]</scope>
    <source>
        <strain evidence="2">GEV388</strain>
    </source>
</reference>
<dbReference type="OrthoDB" id="8556159at2"/>
<dbReference type="EMBL" id="MUIO01000021">
    <property type="protein sequence ID" value="ORC60269.1"/>
    <property type="molecule type" value="Genomic_DNA"/>
</dbReference>